<dbReference type="Proteomes" id="UP000315496">
    <property type="component" value="Chromosome 2"/>
</dbReference>
<proteinExistence type="predicted"/>
<dbReference type="InterPro" id="IPR036770">
    <property type="entry name" value="Ankyrin_rpt-contain_sf"/>
</dbReference>
<evidence type="ECO:0000313" key="2">
    <source>
        <dbReference type="EMBL" id="TNJ28698.1"/>
    </source>
</evidence>
<dbReference type="PANTHER" id="PTHR24120:SF4">
    <property type="entry name" value="GH07239P"/>
    <property type="match status" value="1"/>
</dbReference>
<dbReference type="OrthoDB" id="10252298at2759"/>
<gene>
    <name evidence="2" type="ORF">GMRT_13224</name>
</gene>
<protein>
    <submittedName>
        <fullName evidence="2">Ankyrin repeat protein 1</fullName>
    </submittedName>
</protein>
<dbReference type="SUPFAM" id="SSF48403">
    <property type="entry name" value="Ankyrin repeat"/>
    <property type="match status" value="1"/>
</dbReference>
<feature type="region of interest" description="Disordered" evidence="1">
    <location>
        <begin position="502"/>
        <end position="522"/>
    </location>
</feature>
<evidence type="ECO:0000313" key="3">
    <source>
        <dbReference type="Proteomes" id="UP000315496"/>
    </source>
</evidence>
<dbReference type="VEuPathDB" id="GiardiaDB:GMRT_13224"/>
<accession>A0A4Z1SYX7</accession>
<dbReference type="EMBL" id="VDLU01000002">
    <property type="protein sequence ID" value="TNJ28698.1"/>
    <property type="molecule type" value="Genomic_DNA"/>
</dbReference>
<name>A0A4Z1SYX7_GIAMU</name>
<dbReference type="InterPro" id="IPR002110">
    <property type="entry name" value="Ankyrin_rpt"/>
</dbReference>
<sequence length="522" mass="58128">MQNSPVSIYALRRDLGKMKEHLDLWVTNRDHYGRTALMHAINADFIPGVALLLPFERNIYLPSGESILDMPMTDELITLIKGYERGDARIIDELDSMATITTTTSGFCPLQAAVFGPSYWESQEASFLFRTKGTVTPKLCVNATRTFSARAFIYEVGVIPPPVLRTALYDLRNFSHLNLRPCTRIVYAEYSRYLVLDYGAPEAQAQTFQDLFELVKRSYQGQPATSTTDTILSDIELSSLCLQTLSLIQALFKTSAVFLIDWACLLHPCNVEYKDPGSYLFKTLPLVREFPRRLGTASGPSDLRMKKCWNSICLMLLDNMTAYALRDLARVVRGDSRTAIPDFPILSRILSSILQGRRQESLSPRRSMLSPSMMRSPVRQMRSHLSPHSSRMSVCSECTEADLVIDPTLPPIDINAEPLATDLMAAAYSGDLLGVAKAQNLIGQQDSMGHSALMYAAAGGHLAVVGLLLPYEWQLKDVDGNGPAEYAQLRSVRRRIERFKPGETELNDTIPSSSSSSSLPYS</sequence>
<dbReference type="AlphaFoldDB" id="A0A4Z1SYX7"/>
<dbReference type="Pfam" id="PF00023">
    <property type="entry name" value="Ank"/>
    <property type="match status" value="1"/>
</dbReference>
<dbReference type="Gene3D" id="1.25.40.20">
    <property type="entry name" value="Ankyrin repeat-containing domain"/>
    <property type="match status" value="1"/>
</dbReference>
<feature type="compositionally biased region" description="Low complexity" evidence="1">
    <location>
        <begin position="512"/>
        <end position="522"/>
    </location>
</feature>
<keyword evidence="3" id="KW-1185">Reference proteome</keyword>
<evidence type="ECO:0000256" key="1">
    <source>
        <dbReference type="SAM" id="MobiDB-lite"/>
    </source>
</evidence>
<comment type="caution">
    <text evidence="2">The sequence shown here is derived from an EMBL/GenBank/DDBJ whole genome shotgun (WGS) entry which is preliminary data.</text>
</comment>
<dbReference type="PANTHER" id="PTHR24120">
    <property type="entry name" value="GH07239P"/>
    <property type="match status" value="1"/>
</dbReference>
<reference evidence="2 3" key="1">
    <citation type="submission" date="2019-05" db="EMBL/GenBank/DDBJ databases">
        <title>The compact genome of Giardia muris reveals important steps in the evolution of intestinal protozoan parasites.</title>
        <authorList>
            <person name="Xu F."/>
            <person name="Jimenez-Gonzalez A."/>
            <person name="Einarsson E."/>
            <person name="Astvaldsson A."/>
            <person name="Peirasmaki D."/>
            <person name="Eckmann L."/>
            <person name="Andersson J.O."/>
            <person name="Svard S.G."/>
            <person name="Jerlstrom-Hultqvist J."/>
        </authorList>
    </citation>
    <scope>NUCLEOTIDE SEQUENCE [LARGE SCALE GENOMIC DNA]</scope>
    <source>
        <strain evidence="2 3">Roberts-Thomson</strain>
    </source>
</reference>
<organism evidence="2 3">
    <name type="scientific">Giardia muris</name>
    <dbReference type="NCBI Taxonomy" id="5742"/>
    <lineage>
        <taxon>Eukaryota</taxon>
        <taxon>Metamonada</taxon>
        <taxon>Diplomonadida</taxon>
        <taxon>Hexamitidae</taxon>
        <taxon>Giardiinae</taxon>
        <taxon>Giardia</taxon>
    </lineage>
</organism>
<dbReference type="SMART" id="SM00248">
    <property type="entry name" value="ANK"/>
    <property type="match status" value="2"/>
</dbReference>